<proteinExistence type="predicted"/>
<name>A0ABQ8U0W8_PERAM</name>
<accession>A0ABQ8U0W8</accession>
<evidence type="ECO:0000313" key="1">
    <source>
        <dbReference type="EMBL" id="KAJ4452168.1"/>
    </source>
</evidence>
<keyword evidence="2" id="KW-1185">Reference proteome</keyword>
<organism evidence="1 2">
    <name type="scientific">Periplaneta americana</name>
    <name type="common">American cockroach</name>
    <name type="synonym">Blatta americana</name>
    <dbReference type="NCBI Taxonomy" id="6978"/>
    <lineage>
        <taxon>Eukaryota</taxon>
        <taxon>Metazoa</taxon>
        <taxon>Ecdysozoa</taxon>
        <taxon>Arthropoda</taxon>
        <taxon>Hexapoda</taxon>
        <taxon>Insecta</taxon>
        <taxon>Pterygota</taxon>
        <taxon>Neoptera</taxon>
        <taxon>Polyneoptera</taxon>
        <taxon>Dictyoptera</taxon>
        <taxon>Blattodea</taxon>
        <taxon>Blattoidea</taxon>
        <taxon>Blattidae</taxon>
        <taxon>Blattinae</taxon>
        <taxon>Periplaneta</taxon>
    </lineage>
</organism>
<dbReference type="EMBL" id="JAJSOF020000001">
    <property type="protein sequence ID" value="KAJ4452168.1"/>
    <property type="molecule type" value="Genomic_DNA"/>
</dbReference>
<gene>
    <name evidence="1" type="ORF">ANN_03686</name>
</gene>
<reference evidence="1 2" key="1">
    <citation type="journal article" date="2022" name="Allergy">
        <title>Genome assembly and annotation of Periplaneta americana reveal a comprehensive cockroach allergen profile.</title>
        <authorList>
            <person name="Wang L."/>
            <person name="Xiong Q."/>
            <person name="Saelim N."/>
            <person name="Wang L."/>
            <person name="Nong W."/>
            <person name="Wan A.T."/>
            <person name="Shi M."/>
            <person name="Liu X."/>
            <person name="Cao Q."/>
            <person name="Hui J.H.L."/>
            <person name="Sookrung N."/>
            <person name="Leung T.F."/>
            <person name="Tungtrongchitr A."/>
            <person name="Tsui S.K.W."/>
        </authorList>
    </citation>
    <scope>NUCLEOTIDE SEQUENCE [LARGE SCALE GENOMIC DNA]</scope>
    <source>
        <strain evidence="1">PWHHKU_190912</strain>
    </source>
</reference>
<evidence type="ECO:0000313" key="2">
    <source>
        <dbReference type="Proteomes" id="UP001148838"/>
    </source>
</evidence>
<comment type="caution">
    <text evidence="1">The sequence shown here is derived from an EMBL/GenBank/DDBJ whole genome shotgun (WGS) entry which is preliminary data.</text>
</comment>
<protein>
    <submittedName>
        <fullName evidence="1">Uncharacterized protein</fullName>
    </submittedName>
</protein>
<sequence>MAGLCEGGNEPPGSLKANAVSTTSLFSVDGIVDNETVFGEMRQMIRHRLPDIRLTVGENLGKTNQIKLCSEKLFRVIPCLTSVVIKRSNFGLSERQLATHGGPASRDEWIRSEL</sequence>
<dbReference type="Proteomes" id="UP001148838">
    <property type="component" value="Unassembled WGS sequence"/>
</dbReference>